<dbReference type="PANTHER" id="PTHR21666:SF270">
    <property type="entry name" value="MUREIN HYDROLASE ACTIVATOR ENVC"/>
    <property type="match status" value="1"/>
</dbReference>
<dbReference type="RefSeq" id="WP_136777434.1">
    <property type="nucleotide sequence ID" value="NZ_SUPK01000004.1"/>
</dbReference>
<feature type="domain" description="M23ase beta-sheet core" evidence="4">
    <location>
        <begin position="229"/>
        <end position="323"/>
    </location>
</feature>
<proteinExistence type="predicted"/>
<dbReference type="PANTHER" id="PTHR21666">
    <property type="entry name" value="PEPTIDASE-RELATED"/>
    <property type="match status" value="1"/>
</dbReference>
<keyword evidence="3" id="KW-0472">Membrane</keyword>
<keyword evidence="1" id="KW-0175">Coiled coil</keyword>
<feature type="coiled-coil region" evidence="1">
    <location>
        <begin position="77"/>
        <end position="111"/>
    </location>
</feature>
<accession>A0A4V5LS91</accession>
<name>A0A4V5LS91_9BACL</name>
<dbReference type="InterPro" id="IPR050570">
    <property type="entry name" value="Cell_wall_metabolism_enzyme"/>
</dbReference>
<evidence type="ECO:0000259" key="4">
    <source>
        <dbReference type="Pfam" id="PF01551"/>
    </source>
</evidence>
<evidence type="ECO:0000256" key="2">
    <source>
        <dbReference type="SAM" id="MobiDB-lite"/>
    </source>
</evidence>
<organism evidence="5 6">
    <name type="scientific">Cohnella pontilimi</name>
    <dbReference type="NCBI Taxonomy" id="2564100"/>
    <lineage>
        <taxon>Bacteria</taxon>
        <taxon>Bacillati</taxon>
        <taxon>Bacillota</taxon>
        <taxon>Bacilli</taxon>
        <taxon>Bacillales</taxon>
        <taxon>Paenibacillaceae</taxon>
        <taxon>Cohnella</taxon>
    </lineage>
</organism>
<reference evidence="5 6" key="1">
    <citation type="submission" date="2019-04" db="EMBL/GenBank/DDBJ databases">
        <title>Cohnella sp. nov., isolated from soil.</title>
        <authorList>
            <person name="Kim W."/>
        </authorList>
    </citation>
    <scope>NUCLEOTIDE SEQUENCE [LARGE SCALE GENOMIC DNA]</scope>
    <source>
        <strain evidence="5 6">CAU 1483</strain>
    </source>
</reference>
<keyword evidence="6" id="KW-1185">Reference proteome</keyword>
<feature type="transmembrane region" description="Helical" evidence="3">
    <location>
        <begin position="28"/>
        <end position="52"/>
    </location>
</feature>
<dbReference type="Proteomes" id="UP000309673">
    <property type="component" value="Unassembled WGS sequence"/>
</dbReference>
<feature type="region of interest" description="Disordered" evidence="2">
    <location>
        <begin position="122"/>
        <end position="151"/>
    </location>
</feature>
<evidence type="ECO:0000313" key="6">
    <source>
        <dbReference type="Proteomes" id="UP000309673"/>
    </source>
</evidence>
<dbReference type="InterPro" id="IPR011055">
    <property type="entry name" value="Dup_hybrid_motif"/>
</dbReference>
<gene>
    <name evidence="5" type="ORF">E5161_09220</name>
</gene>
<dbReference type="AlphaFoldDB" id="A0A4V5LS91"/>
<keyword evidence="3" id="KW-1133">Transmembrane helix</keyword>
<dbReference type="Gene3D" id="2.70.70.10">
    <property type="entry name" value="Glucose Permease (Domain IIA)"/>
    <property type="match status" value="1"/>
</dbReference>
<dbReference type="SUPFAM" id="SSF51261">
    <property type="entry name" value="Duplicated hybrid motif"/>
    <property type="match status" value="1"/>
</dbReference>
<evidence type="ECO:0000256" key="1">
    <source>
        <dbReference type="SAM" id="Coils"/>
    </source>
</evidence>
<sequence>MKWKRQKFTFMVIPDANSSRIVKFQLSAIVLTIALVTTAALTSAALIVLFVYNAHAGEVGRLKHELANASGKYEKIISEKERHIGDLQTEVASLSDQAKSIQNKMADLSKLETQLKQIAGLPSSNKSTVKAKPEDSGQTNDYAMDGAGGEELPVPQEAMDSLVVETRSDFSSLDRLIQELTPRLLQTKEAVLKRQKELSVTPTIWPTVSRRVTSLFGVRTDPFTHRARYHAGIDISGDVGDPVYAAADGTVTDTGKQDARGNYVEISHGNGLRTRYMHLHKILTSPGTKVKKGDLIAELGNTGRSTGPHLHYEVSVDGGNVDPKPYLQSTRKE</sequence>
<dbReference type="Pfam" id="PF01551">
    <property type="entry name" value="Peptidase_M23"/>
    <property type="match status" value="1"/>
</dbReference>
<keyword evidence="3" id="KW-0812">Transmembrane</keyword>
<dbReference type="EMBL" id="SUPK01000004">
    <property type="protein sequence ID" value="TJY42179.1"/>
    <property type="molecule type" value="Genomic_DNA"/>
</dbReference>
<dbReference type="FunFam" id="2.70.70.10:FF:000006">
    <property type="entry name" value="M23 family peptidase"/>
    <property type="match status" value="1"/>
</dbReference>
<dbReference type="OrthoDB" id="9805799at2"/>
<evidence type="ECO:0000256" key="3">
    <source>
        <dbReference type="SAM" id="Phobius"/>
    </source>
</evidence>
<protein>
    <submittedName>
        <fullName evidence="5">Peptidase M23</fullName>
    </submittedName>
</protein>
<comment type="caution">
    <text evidence="5">The sequence shown here is derived from an EMBL/GenBank/DDBJ whole genome shotgun (WGS) entry which is preliminary data.</text>
</comment>
<dbReference type="CDD" id="cd12797">
    <property type="entry name" value="M23_peptidase"/>
    <property type="match status" value="1"/>
</dbReference>
<dbReference type="InterPro" id="IPR016047">
    <property type="entry name" value="M23ase_b-sheet_dom"/>
</dbReference>
<dbReference type="GO" id="GO:0004222">
    <property type="term" value="F:metalloendopeptidase activity"/>
    <property type="evidence" value="ECO:0007669"/>
    <property type="project" value="TreeGrafter"/>
</dbReference>
<evidence type="ECO:0000313" key="5">
    <source>
        <dbReference type="EMBL" id="TJY42179.1"/>
    </source>
</evidence>